<evidence type="ECO:0000313" key="2">
    <source>
        <dbReference type="EMBL" id="CBY42693.1"/>
    </source>
</evidence>
<protein>
    <recommendedName>
        <fullName evidence="3">Anaphase-promoting complex subunit 4 WD40 domain-containing protein</fullName>
    </recommendedName>
</protein>
<dbReference type="Gene3D" id="2.130.10.10">
    <property type="entry name" value="YVTN repeat-like/Quinoprotein amine dehydrogenase"/>
    <property type="match status" value="1"/>
</dbReference>
<dbReference type="InterPro" id="IPR036322">
    <property type="entry name" value="WD40_repeat_dom_sf"/>
</dbReference>
<dbReference type="SUPFAM" id="SSF50978">
    <property type="entry name" value="WD40 repeat-like"/>
    <property type="match status" value="1"/>
</dbReference>
<feature type="region of interest" description="Disordered" evidence="1">
    <location>
        <begin position="330"/>
        <end position="386"/>
    </location>
</feature>
<feature type="compositionally biased region" description="Basic and acidic residues" evidence="1">
    <location>
        <begin position="373"/>
        <end position="386"/>
    </location>
</feature>
<organism evidence="2">
    <name type="scientific">Oikopleura dioica</name>
    <name type="common">Tunicate</name>
    <dbReference type="NCBI Taxonomy" id="34765"/>
    <lineage>
        <taxon>Eukaryota</taxon>
        <taxon>Metazoa</taxon>
        <taxon>Chordata</taxon>
        <taxon>Tunicata</taxon>
        <taxon>Appendicularia</taxon>
        <taxon>Copelata</taxon>
        <taxon>Oikopleuridae</taxon>
        <taxon>Oikopleura</taxon>
    </lineage>
</organism>
<dbReference type="InterPro" id="IPR015943">
    <property type="entry name" value="WD40/YVTN_repeat-like_dom_sf"/>
</dbReference>
<dbReference type="AlphaFoldDB" id="E4Z4R5"/>
<evidence type="ECO:0000256" key="1">
    <source>
        <dbReference type="SAM" id="MobiDB-lite"/>
    </source>
</evidence>
<gene>
    <name evidence="2" type="ORF">GSOID_T00026409001</name>
</gene>
<proteinExistence type="predicted"/>
<feature type="compositionally biased region" description="Low complexity" evidence="1">
    <location>
        <begin position="346"/>
        <end position="356"/>
    </location>
</feature>
<sequence length="386" mass="42009">MKRSLTGGQLISEGSSVFKTKNAQLNAIEEFNSIANVSGQVTDFAFSKETLCVSTLSSISLFTKNDGTRPRASIETAGSNLCSFGGDERSFCVSTGNELKFLRFAFGQKTVLDRFGTGGGKIIQSHCFSNFHDITALAKLTGGDGLIISGSDGSLSIYDLPAGNICAQRPAYKFHWLESIDENTFVGQGLGKLACQLFDIRCFQRAQRTFPACPVAIRTRGSISSGGDFISLSSDDVLSVFDLGDNRPVWERALPSTAIVSSFAARLQVKMAPNASEDNKTPARPDANNFRIPRVRMTARRSVGGRAPRKTVARVDTVLIRRMIIEDREQQAREEQAQMDEDAENAAETVNTAETVTIRETANEAEACNATETKNEESKENKDGKK</sequence>
<accession>E4Z4R5</accession>
<dbReference type="EMBL" id="FN657407">
    <property type="protein sequence ID" value="CBY42693.1"/>
    <property type="molecule type" value="Genomic_DNA"/>
</dbReference>
<reference evidence="2" key="1">
    <citation type="journal article" date="2010" name="Science">
        <title>Plasticity of animal genome architecture unmasked by rapid evolution of a pelagic tunicate.</title>
        <authorList>
            <person name="Denoeud F."/>
            <person name="Henriet S."/>
            <person name="Mungpakdee S."/>
            <person name="Aury J.M."/>
            <person name="Da Silva C."/>
            <person name="Brinkmann H."/>
            <person name="Mikhaleva J."/>
            <person name="Olsen L.C."/>
            <person name="Jubin C."/>
            <person name="Canestro C."/>
            <person name="Bouquet J.M."/>
            <person name="Danks G."/>
            <person name="Poulain J."/>
            <person name="Campsteijn C."/>
            <person name="Adamski M."/>
            <person name="Cross I."/>
            <person name="Yadetie F."/>
            <person name="Muffato M."/>
            <person name="Louis A."/>
            <person name="Butcher S."/>
            <person name="Tsagkogeorga G."/>
            <person name="Konrad A."/>
            <person name="Singh S."/>
            <person name="Jensen M.F."/>
            <person name="Cong E.H."/>
            <person name="Eikeseth-Otteraa H."/>
            <person name="Noel B."/>
            <person name="Anthouard V."/>
            <person name="Porcel B.M."/>
            <person name="Kachouri-Lafond R."/>
            <person name="Nishino A."/>
            <person name="Ugolini M."/>
            <person name="Chourrout P."/>
            <person name="Nishida H."/>
            <person name="Aasland R."/>
            <person name="Huzurbazar S."/>
            <person name="Westhof E."/>
            <person name="Delsuc F."/>
            <person name="Lehrach H."/>
            <person name="Reinhardt R."/>
            <person name="Weissenbach J."/>
            <person name="Roy S.W."/>
            <person name="Artiguenave F."/>
            <person name="Postlethwait J.H."/>
            <person name="Manak J.R."/>
            <person name="Thompson E.M."/>
            <person name="Jaillon O."/>
            <person name="Du Pasquier L."/>
            <person name="Boudinot P."/>
            <person name="Liberles D.A."/>
            <person name="Volff J.N."/>
            <person name="Philippe H."/>
            <person name="Lenhard B."/>
            <person name="Roest Crollius H."/>
            <person name="Wincker P."/>
            <person name="Chourrout D."/>
        </authorList>
    </citation>
    <scope>NUCLEOTIDE SEQUENCE [LARGE SCALE GENOMIC DNA]</scope>
</reference>
<name>E4Z4R5_OIKDI</name>
<dbReference type="Proteomes" id="UP000011014">
    <property type="component" value="Unassembled WGS sequence"/>
</dbReference>
<evidence type="ECO:0008006" key="3">
    <source>
        <dbReference type="Google" id="ProtNLM"/>
    </source>
</evidence>